<keyword evidence="6" id="KW-0441">Lipid A biosynthesis</keyword>
<keyword evidence="8 12" id="KW-0808">Transferase</keyword>
<proteinExistence type="inferred from homology"/>
<evidence type="ECO:0000256" key="6">
    <source>
        <dbReference type="ARBA" id="ARBA00022556"/>
    </source>
</evidence>
<evidence type="ECO:0000256" key="3">
    <source>
        <dbReference type="ARBA" id="ARBA00012687"/>
    </source>
</evidence>
<evidence type="ECO:0000256" key="9">
    <source>
        <dbReference type="ARBA" id="ARBA00023098"/>
    </source>
</evidence>
<evidence type="ECO:0000256" key="2">
    <source>
        <dbReference type="ARBA" id="ARBA00007868"/>
    </source>
</evidence>
<dbReference type="PANTHER" id="PTHR30372">
    <property type="entry name" value="LIPID-A-DISACCHARIDE SYNTHASE"/>
    <property type="match status" value="1"/>
</dbReference>
<evidence type="ECO:0000256" key="5">
    <source>
        <dbReference type="ARBA" id="ARBA00022516"/>
    </source>
</evidence>
<protein>
    <recommendedName>
        <fullName evidence="4 11">Lipid-A-disaccharide synthase</fullName>
        <ecNumber evidence="3 11">2.4.1.182</ecNumber>
    </recommendedName>
</protein>
<reference evidence="12 13" key="1">
    <citation type="submission" date="2020-08" db="EMBL/GenBank/DDBJ databases">
        <title>Genomic Encyclopedia of Type Strains, Phase IV (KMG-IV): sequencing the most valuable type-strain genomes for metagenomic binning, comparative biology and taxonomic classification.</title>
        <authorList>
            <person name="Goeker M."/>
        </authorList>
    </citation>
    <scope>NUCLEOTIDE SEQUENCE [LARGE SCALE GENOMIC DNA]</scope>
    <source>
        <strain evidence="12 13">DSM 29853</strain>
    </source>
</reference>
<dbReference type="EC" id="2.4.1.182" evidence="3 11"/>
<dbReference type="GO" id="GO:0016020">
    <property type="term" value="C:membrane"/>
    <property type="evidence" value="ECO:0007669"/>
    <property type="project" value="GOC"/>
</dbReference>
<keyword evidence="5" id="KW-0444">Lipid biosynthesis</keyword>
<evidence type="ECO:0000256" key="11">
    <source>
        <dbReference type="NCBIfam" id="TIGR00215"/>
    </source>
</evidence>
<dbReference type="RefSeq" id="WP_183366205.1">
    <property type="nucleotide sequence ID" value="NZ_JACIEZ010000003.1"/>
</dbReference>
<keyword evidence="13" id="KW-1185">Reference proteome</keyword>
<comment type="catalytic activity">
    <reaction evidence="10">
        <text>a lipid X + a UDP-2-N,3-O-bis[(3R)-3-hydroxyacyl]-alpha-D-glucosamine = a lipid A disaccharide + UDP + H(+)</text>
        <dbReference type="Rhea" id="RHEA:67828"/>
        <dbReference type="ChEBI" id="CHEBI:15378"/>
        <dbReference type="ChEBI" id="CHEBI:58223"/>
        <dbReference type="ChEBI" id="CHEBI:137748"/>
        <dbReference type="ChEBI" id="CHEBI:176338"/>
        <dbReference type="ChEBI" id="CHEBI:176343"/>
        <dbReference type="EC" id="2.4.1.182"/>
    </reaction>
</comment>
<dbReference type="GO" id="GO:0008915">
    <property type="term" value="F:lipid-A-disaccharide synthase activity"/>
    <property type="evidence" value="ECO:0007669"/>
    <property type="project" value="UniProtKB-UniRule"/>
</dbReference>
<evidence type="ECO:0000256" key="4">
    <source>
        <dbReference type="ARBA" id="ARBA00020902"/>
    </source>
</evidence>
<dbReference type="NCBIfam" id="TIGR00215">
    <property type="entry name" value="lpxB"/>
    <property type="match status" value="1"/>
</dbReference>
<comment type="caution">
    <text evidence="12">The sequence shown here is derived from an EMBL/GenBank/DDBJ whole genome shotgun (WGS) entry which is preliminary data.</text>
</comment>
<evidence type="ECO:0000313" key="12">
    <source>
        <dbReference type="EMBL" id="MBB4064914.1"/>
    </source>
</evidence>
<dbReference type="EMBL" id="JACIEZ010000003">
    <property type="protein sequence ID" value="MBB4064914.1"/>
    <property type="molecule type" value="Genomic_DNA"/>
</dbReference>
<dbReference type="SUPFAM" id="SSF53756">
    <property type="entry name" value="UDP-Glycosyltransferase/glycogen phosphorylase"/>
    <property type="match status" value="1"/>
</dbReference>
<comment type="similarity">
    <text evidence="2">Belongs to the LpxB family.</text>
</comment>
<dbReference type="GO" id="GO:0005543">
    <property type="term" value="F:phospholipid binding"/>
    <property type="evidence" value="ECO:0007669"/>
    <property type="project" value="TreeGrafter"/>
</dbReference>
<dbReference type="Proteomes" id="UP000528286">
    <property type="component" value="Unassembled WGS sequence"/>
</dbReference>
<keyword evidence="9" id="KW-0443">Lipid metabolism</keyword>
<dbReference type="AlphaFoldDB" id="A0A7W6NKU8"/>
<accession>A0A7W6NKU8</accession>
<name>A0A7W6NKU8_9HYPH</name>
<dbReference type="PANTHER" id="PTHR30372:SF4">
    <property type="entry name" value="LIPID-A-DISACCHARIDE SYNTHASE, MITOCHONDRIAL-RELATED"/>
    <property type="match status" value="1"/>
</dbReference>
<dbReference type="InterPro" id="IPR003835">
    <property type="entry name" value="Glyco_trans_19"/>
</dbReference>
<comment type="function">
    <text evidence="1">Condensation of UDP-2,3-diacylglucosamine and 2,3-diacylglucosamine-1-phosphate to form lipid A disaccharide, a precursor of lipid A, a phosphorylated glycolipid that anchors the lipopolysaccharide to the outer membrane of the cell.</text>
</comment>
<evidence type="ECO:0000256" key="8">
    <source>
        <dbReference type="ARBA" id="ARBA00022679"/>
    </source>
</evidence>
<gene>
    <name evidence="12" type="ORF">GGR23_002101</name>
</gene>
<evidence type="ECO:0000256" key="7">
    <source>
        <dbReference type="ARBA" id="ARBA00022676"/>
    </source>
</evidence>
<evidence type="ECO:0000256" key="10">
    <source>
        <dbReference type="ARBA" id="ARBA00048975"/>
    </source>
</evidence>
<organism evidence="12 13">
    <name type="scientific">Gellertiella hungarica</name>
    <dbReference type="NCBI Taxonomy" id="1572859"/>
    <lineage>
        <taxon>Bacteria</taxon>
        <taxon>Pseudomonadati</taxon>
        <taxon>Pseudomonadota</taxon>
        <taxon>Alphaproteobacteria</taxon>
        <taxon>Hyphomicrobiales</taxon>
        <taxon>Rhizobiaceae</taxon>
        <taxon>Gellertiella</taxon>
    </lineage>
</organism>
<dbReference type="GO" id="GO:0009245">
    <property type="term" value="P:lipid A biosynthetic process"/>
    <property type="evidence" value="ECO:0007669"/>
    <property type="project" value="UniProtKB-UniRule"/>
</dbReference>
<evidence type="ECO:0000256" key="1">
    <source>
        <dbReference type="ARBA" id="ARBA00002056"/>
    </source>
</evidence>
<keyword evidence="7 12" id="KW-0328">Glycosyltransferase</keyword>
<dbReference type="Pfam" id="PF02684">
    <property type="entry name" value="LpxB"/>
    <property type="match status" value="1"/>
</dbReference>
<sequence length="389" mass="42997">MTKPLKIGVVAGEVSGDLLGADLISALKTMTDRPVELVGVGGDGLKAEGLISFFDHAELSIMGFTQVIQRLPQLLKRIRETADRLAAANPDLLLVIDSPDFTHRVAKRFRKVRPGTPVMKYVCPSVWAWKEHRAPAMRAFVDHVLALLPFEPAVMQRLEGPPTTFVGHRLTADANLLGVREARANRATIGAEKTILLLPGSRGSEVRRLLPLFRDVVDSLVERNGPVRFLLPTVPRMESTVREITEDWAIRPEISADPAFKWDAFGRADAALAASGTVILELGLAGVPAVSVYKTDWLIKLVTDRIKIWSGALPNLIADYVIVPEYFNEQIRAGSLVRWMERLSNDTPERAAMLEGFAEVWRRMDRPEPPGVTGARILLDLANKKPGHH</sequence>
<evidence type="ECO:0000313" key="13">
    <source>
        <dbReference type="Proteomes" id="UP000528286"/>
    </source>
</evidence>